<protein>
    <submittedName>
        <fullName evidence="3">Universal stress protein</fullName>
    </submittedName>
</protein>
<dbReference type="InterPro" id="IPR006016">
    <property type="entry name" value="UspA"/>
</dbReference>
<dbReference type="InterPro" id="IPR014729">
    <property type="entry name" value="Rossmann-like_a/b/a_fold"/>
</dbReference>
<dbReference type="PANTHER" id="PTHR46268:SF6">
    <property type="entry name" value="UNIVERSAL STRESS PROTEIN UP12"/>
    <property type="match status" value="1"/>
</dbReference>
<name>A0ABU8DTJ4_9ACTN</name>
<comment type="caution">
    <text evidence="3">The sequence shown here is derived from an EMBL/GenBank/DDBJ whole genome shotgun (WGS) entry which is preliminary data.</text>
</comment>
<dbReference type="CDD" id="cd00293">
    <property type="entry name" value="USP-like"/>
    <property type="match status" value="1"/>
</dbReference>
<dbReference type="Gene3D" id="3.40.50.620">
    <property type="entry name" value="HUPs"/>
    <property type="match status" value="2"/>
</dbReference>
<comment type="similarity">
    <text evidence="1">Belongs to the universal stress protein A family.</text>
</comment>
<reference evidence="3 4" key="1">
    <citation type="submission" date="2024-03" db="EMBL/GenBank/DDBJ databases">
        <title>Draft genome sequence of Klenkia sp. LSe6-5.</title>
        <authorList>
            <person name="Duangmal K."/>
            <person name="Chantavorakit T."/>
        </authorList>
    </citation>
    <scope>NUCLEOTIDE SEQUENCE [LARGE SCALE GENOMIC DNA]</scope>
    <source>
        <strain evidence="3 4">LSe6-5</strain>
    </source>
</reference>
<feature type="domain" description="UspA" evidence="2">
    <location>
        <begin position="153"/>
        <end position="284"/>
    </location>
</feature>
<accession>A0ABU8DTJ4</accession>
<evidence type="ECO:0000256" key="1">
    <source>
        <dbReference type="ARBA" id="ARBA00008791"/>
    </source>
</evidence>
<gene>
    <name evidence="3" type="ORF">TEK04_10605</name>
</gene>
<evidence type="ECO:0000259" key="2">
    <source>
        <dbReference type="Pfam" id="PF00582"/>
    </source>
</evidence>
<organism evidence="3 4">
    <name type="scientific">Klenkia sesuvii</name>
    <dbReference type="NCBI Taxonomy" id="3103137"/>
    <lineage>
        <taxon>Bacteria</taxon>
        <taxon>Bacillati</taxon>
        <taxon>Actinomycetota</taxon>
        <taxon>Actinomycetes</taxon>
        <taxon>Geodermatophilales</taxon>
        <taxon>Geodermatophilaceae</taxon>
        <taxon>Klenkia</taxon>
    </lineage>
</organism>
<keyword evidence="4" id="KW-1185">Reference proteome</keyword>
<sequence length="288" mass="29857">MTGARVVAALDRAAGSDLVAVRAAEQARRMHAGLLLLHVSPWVVEDDRGPVLRDLAAATELAMRVVADQLVAAGAGRDELEVAWRVCSGEPAEMLVAAAGGARMVVAGRRSGRAPGMLLLGSVGAALRERCPVPLLLVPTSPEVVPVGAPGPVVLGLDGRPDSAGVVDAAFAEADRRGAPLLAVHVWEQPAPSSAWLHPDGPLHLSTAAEDETRLTAEILAGHRARHPDVDVRAVVRHGSVADSLLGAATSAQLLVVGRRPRRDRGHRGTGAVLGRRTPCPLLVQPVG</sequence>
<proteinExistence type="inferred from homology"/>
<dbReference type="Pfam" id="PF00582">
    <property type="entry name" value="Usp"/>
    <property type="match status" value="2"/>
</dbReference>
<evidence type="ECO:0000313" key="4">
    <source>
        <dbReference type="Proteomes" id="UP001361570"/>
    </source>
</evidence>
<dbReference type="Proteomes" id="UP001361570">
    <property type="component" value="Unassembled WGS sequence"/>
</dbReference>
<dbReference type="RefSeq" id="WP_336404310.1">
    <property type="nucleotide sequence ID" value="NZ_JBAPLU010000009.1"/>
</dbReference>
<evidence type="ECO:0000313" key="3">
    <source>
        <dbReference type="EMBL" id="MEI4272174.1"/>
    </source>
</evidence>
<dbReference type="SUPFAM" id="SSF52402">
    <property type="entry name" value="Adenine nucleotide alpha hydrolases-like"/>
    <property type="match status" value="2"/>
</dbReference>
<dbReference type="EMBL" id="JBAPLU010000009">
    <property type="protein sequence ID" value="MEI4272174.1"/>
    <property type="molecule type" value="Genomic_DNA"/>
</dbReference>
<feature type="domain" description="UspA" evidence="2">
    <location>
        <begin position="5"/>
        <end position="139"/>
    </location>
</feature>
<dbReference type="PANTHER" id="PTHR46268">
    <property type="entry name" value="STRESS RESPONSE PROTEIN NHAX"/>
    <property type="match status" value="1"/>
</dbReference>